<reference evidence="3 4" key="1">
    <citation type="submission" date="2019-10" db="EMBL/GenBank/DDBJ databases">
        <title>Dictyobacter vulcani sp. nov., within the class Ktedonobacteria, isolated from soil of volcanic Mt. Zao.</title>
        <authorList>
            <person name="Zheng Y."/>
            <person name="Wang C.M."/>
            <person name="Sakai Y."/>
            <person name="Abe K."/>
            <person name="Yokota A."/>
            <person name="Yabe S."/>
        </authorList>
    </citation>
    <scope>NUCLEOTIDE SEQUENCE [LARGE SCALE GENOMIC DNA]</scope>
    <source>
        <strain evidence="3 4">W12</strain>
    </source>
</reference>
<evidence type="ECO:0000256" key="2">
    <source>
        <dbReference type="SAM" id="Phobius"/>
    </source>
</evidence>
<dbReference type="EMBL" id="BKZW01000001">
    <property type="protein sequence ID" value="GER88239.1"/>
    <property type="molecule type" value="Genomic_DNA"/>
</dbReference>
<organism evidence="3 4">
    <name type="scientific">Dictyobacter vulcani</name>
    <dbReference type="NCBI Taxonomy" id="2607529"/>
    <lineage>
        <taxon>Bacteria</taxon>
        <taxon>Bacillati</taxon>
        <taxon>Chloroflexota</taxon>
        <taxon>Ktedonobacteria</taxon>
        <taxon>Ktedonobacterales</taxon>
        <taxon>Dictyobacteraceae</taxon>
        <taxon>Dictyobacter</taxon>
    </lineage>
</organism>
<keyword evidence="2" id="KW-1133">Transmembrane helix</keyword>
<keyword evidence="2" id="KW-0812">Transmembrane</keyword>
<keyword evidence="2" id="KW-0472">Membrane</keyword>
<dbReference type="Proteomes" id="UP000326912">
    <property type="component" value="Unassembled WGS sequence"/>
</dbReference>
<proteinExistence type="predicted"/>
<name>A0A5J4KQ47_9CHLR</name>
<feature type="compositionally biased region" description="Basic and acidic residues" evidence="1">
    <location>
        <begin position="1"/>
        <end position="10"/>
    </location>
</feature>
<feature type="transmembrane region" description="Helical" evidence="2">
    <location>
        <begin position="28"/>
        <end position="51"/>
    </location>
</feature>
<evidence type="ECO:0000313" key="4">
    <source>
        <dbReference type="Proteomes" id="UP000326912"/>
    </source>
</evidence>
<dbReference type="AlphaFoldDB" id="A0A5J4KQ47"/>
<feature type="region of interest" description="Disordered" evidence="1">
    <location>
        <begin position="1"/>
        <end position="24"/>
    </location>
</feature>
<gene>
    <name evidence="3" type="ORF">KDW_24010</name>
</gene>
<evidence type="ECO:0000313" key="3">
    <source>
        <dbReference type="EMBL" id="GER88239.1"/>
    </source>
</evidence>
<accession>A0A5J4KQ47</accession>
<dbReference type="RefSeq" id="WP_151756167.1">
    <property type="nucleotide sequence ID" value="NZ_BKZW01000001.1"/>
</dbReference>
<protein>
    <submittedName>
        <fullName evidence="3">Uncharacterized protein</fullName>
    </submittedName>
</protein>
<comment type="caution">
    <text evidence="3">The sequence shown here is derived from an EMBL/GenBank/DDBJ whole genome shotgun (WGS) entry which is preliminary data.</text>
</comment>
<evidence type="ECO:0000256" key="1">
    <source>
        <dbReference type="SAM" id="MobiDB-lite"/>
    </source>
</evidence>
<keyword evidence="4" id="KW-1185">Reference proteome</keyword>
<sequence length="850" mass="89546">MYKNAMHDEQATIPTEPRTKTPRRRGKILVSSFLALVVLAGAAFSASLLIAQHTPSKAASVSGLNGDIATIQKEVQQHRRTIAPGSGSFKANAVAAAANVPSFNSVGISTAKNTLAADFDGAGYSYSYSALIESDLEPNIPFAYDGLQFNWPNINHVNYPNLTDNWQTMGQNLPLSGTGAHKVGFIGSATHGAASGSVLVLYSDGTQQVLPLGFSDWTLGGGTQSPSYGNKIISAQTRRDTRSGEQNVKTYLFYASITLDANKTPVTAVLPTLTGSAQMHIFSYSNNVAPANAYNNTGMSDDAYTTPGNFDGAGYSYSSGAIGWGIGYTVLYNQNLAGDYGMRFLWPDVLPGSPDNYQANGQTIAVTSVAGATKLGFVGAATGGPSYGSATINYSDGSQQQFTLGFSDWTLNGYTQAPSFNNRYFEGMTYRNTRSGQQKVNAFLFYADVNLQAGKTVSSVTLPASTNQGKIHVYSIATGVAGFYDSVGVSSDQGSLFGNFDGGYHSYSAEALNNAHVFFSSAGNLAPYRVNGMNFYLQTSNGVFPDNWLANGQPIGVTAVAGASTLGFIGSSVNGGSTGNGLITYTDGSTQAYTLGFSDWCAAAPQYNNTVAASMPYRNGAYGQQSIKNNLYYAEVPIQVNKTIASVQLPTTTGGLMHIFAVGERVGNYNNIGISNDNATKLANFDGGGYSYSEIALQNYGIVATGTYTHDGFDFKFGTNEGYSTFSGSPNNYAAVGQGIETVPTAGRTSVGFILSATGGGTSGTATIVYTDGTTQNITLGSADWCNNATAAQYNVSVAATLSYRNTPTGQQTKTNYLYYSNFALDSAKTVAKIVLPNASQLHVFSIAYK</sequence>